<evidence type="ECO:0000256" key="5">
    <source>
        <dbReference type="ARBA" id="ARBA00023014"/>
    </source>
</evidence>
<dbReference type="GO" id="GO:0005524">
    <property type="term" value="F:ATP binding"/>
    <property type="evidence" value="ECO:0007669"/>
    <property type="project" value="UniProtKB-UniRule"/>
</dbReference>
<keyword evidence="5 6" id="KW-0411">Iron-sulfur</keyword>
<accession>A0A2A4YHH1</accession>
<proteinExistence type="inferred from homology"/>
<evidence type="ECO:0000256" key="3">
    <source>
        <dbReference type="ARBA" id="ARBA00022840"/>
    </source>
</evidence>
<dbReference type="SUPFAM" id="SSF52540">
    <property type="entry name" value="P-loop containing nucleoside triphosphate hydrolases"/>
    <property type="match status" value="1"/>
</dbReference>
<dbReference type="PROSITE" id="PS01215">
    <property type="entry name" value="MRP"/>
    <property type="match status" value="1"/>
</dbReference>
<keyword evidence="1 6" id="KW-0479">Metal-binding</keyword>
<comment type="similarity">
    <text evidence="6">Belongs to the Mrp/NBP35 ATP-binding proteins family.</text>
</comment>
<evidence type="ECO:0000256" key="1">
    <source>
        <dbReference type="ARBA" id="ARBA00022723"/>
    </source>
</evidence>
<dbReference type="Proteomes" id="UP000217838">
    <property type="component" value="Unassembled WGS sequence"/>
</dbReference>
<organism evidence="7 8">
    <name type="scientific">Aerophobetes bacterium</name>
    <dbReference type="NCBI Taxonomy" id="2030807"/>
    <lineage>
        <taxon>Bacteria</taxon>
        <taxon>Candidatus Aerophobota</taxon>
    </lineage>
</organism>
<evidence type="ECO:0000256" key="6">
    <source>
        <dbReference type="HAMAP-Rule" id="MF_02040"/>
    </source>
</evidence>
<gene>
    <name evidence="7" type="ORF">COB11_04760</name>
</gene>
<dbReference type="InterPro" id="IPR027417">
    <property type="entry name" value="P-loop_NTPase"/>
</dbReference>
<comment type="subunit">
    <text evidence="6">Homodimer.</text>
</comment>
<comment type="function">
    <text evidence="6">Binds and transfers iron-sulfur (Fe-S) clusters to target apoproteins. Can hydrolyze ATP.</text>
</comment>
<feature type="binding site" evidence="6">
    <location>
        <begin position="9"/>
        <end position="16"/>
    </location>
    <ligand>
        <name>ATP</name>
        <dbReference type="ChEBI" id="CHEBI:30616"/>
    </ligand>
</feature>
<protein>
    <recommendedName>
        <fullName evidence="6">Iron-sulfur cluster carrier protein</fullName>
    </recommendedName>
</protein>
<dbReference type="EMBL" id="NVUU01000052">
    <property type="protein sequence ID" value="PCI93787.1"/>
    <property type="molecule type" value="Genomic_DNA"/>
</dbReference>
<dbReference type="GO" id="GO:0046872">
    <property type="term" value="F:metal ion binding"/>
    <property type="evidence" value="ECO:0007669"/>
    <property type="project" value="UniProtKB-KW"/>
</dbReference>
<evidence type="ECO:0000313" key="7">
    <source>
        <dbReference type="EMBL" id="PCI93787.1"/>
    </source>
</evidence>
<keyword evidence="6" id="KW-0378">Hydrolase</keyword>
<dbReference type="PANTHER" id="PTHR42961:SF2">
    <property type="entry name" value="IRON-SULFUR PROTEIN NUBPL"/>
    <property type="match status" value="1"/>
</dbReference>
<dbReference type="GO" id="GO:0051539">
    <property type="term" value="F:4 iron, 4 sulfur cluster binding"/>
    <property type="evidence" value="ECO:0007669"/>
    <property type="project" value="TreeGrafter"/>
</dbReference>
<evidence type="ECO:0000256" key="2">
    <source>
        <dbReference type="ARBA" id="ARBA00022741"/>
    </source>
</evidence>
<dbReference type="GO" id="GO:0140663">
    <property type="term" value="F:ATP-dependent FeS chaperone activity"/>
    <property type="evidence" value="ECO:0007669"/>
    <property type="project" value="InterPro"/>
</dbReference>
<dbReference type="AlphaFoldDB" id="A0A2A4YHH1"/>
<dbReference type="InterPro" id="IPR044304">
    <property type="entry name" value="NUBPL-like"/>
</dbReference>
<dbReference type="PANTHER" id="PTHR42961">
    <property type="entry name" value="IRON-SULFUR PROTEIN NUBPL"/>
    <property type="match status" value="1"/>
</dbReference>
<reference evidence="8" key="1">
    <citation type="submission" date="2017-08" db="EMBL/GenBank/DDBJ databases">
        <title>A dynamic microbial community with high functional redundancy inhabits the cold, oxic subseafloor aquifer.</title>
        <authorList>
            <person name="Tully B.J."/>
            <person name="Wheat C.G."/>
            <person name="Glazer B.T."/>
            <person name="Huber J.A."/>
        </authorList>
    </citation>
    <scope>NUCLEOTIDE SEQUENCE [LARGE SCALE GENOMIC DNA]</scope>
</reference>
<dbReference type="InterPro" id="IPR000808">
    <property type="entry name" value="Mrp-like_CS"/>
</dbReference>
<dbReference type="HAMAP" id="MF_02040">
    <property type="entry name" value="Mrp_NBP35"/>
    <property type="match status" value="1"/>
</dbReference>
<keyword evidence="4 6" id="KW-0408">Iron</keyword>
<keyword evidence="2 6" id="KW-0547">Nucleotide-binding</keyword>
<sequence>MKIIAIAAGKGGVGKSTAAVNLALALKESGSACAIIDADLYGPSIANMLGVQASIKEEEGYIIPASGLGVQYVSLALFPFGKNPSIVRAPIANHIIGEFLEKVRWNNIDYLLIDFPPGTGDIQLTIMQKISLDGVVLISTPQLVSLLDVKKAFGMFSQMEVPVLGMVENMSYFENGMEKHYIFGKGHVEAFCKEQKIPLLGSIPIEERVTECCDKGISLINKYPNSSSSLSYIKIQKNLEQELFKSLNTFDQSIGDFKILWKN</sequence>
<dbReference type="Pfam" id="PF10609">
    <property type="entry name" value="ParA"/>
    <property type="match status" value="1"/>
</dbReference>
<keyword evidence="3 6" id="KW-0067">ATP-binding</keyword>
<dbReference type="InterPro" id="IPR019591">
    <property type="entry name" value="Mrp/NBP35_ATP-bd"/>
</dbReference>
<dbReference type="GO" id="GO:0016226">
    <property type="term" value="P:iron-sulfur cluster assembly"/>
    <property type="evidence" value="ECO:0007669"/>
    <property type="project" value="InterPro"/>
</dbReference>
<name>A0A2A4YHH1_UNCAE</name>
<dbReference type="InterPro" id="IPR033756">
    <property type="entry name" value="YlxH/NBP35"/>
</dbReference>
<dbReference type="GO" id="GO:0016887">
    <property type="term" value="F:ATP hydrolysis activity"/>
    <property type="evidence" value="ECO:0007669"/>
    <property type="project" value="UniProtKB-UniRule"/>
</dbReference>
<dbReference type="Gene3D" id="3.40.50.300">
    <property type="entry name" value="P-loop containing nucleotide triphosphate hydrolases"/>
    <property type="match status" value="1"/>
</dbReference>
<comment type="caution">
    <text evidence="7">The sequence shown here is derived from an EMBL/GenBank/DDBJ whole genome shotgun (WGS) entry which is preliminary data.</text>
</comment>
<dbReference type="CDD" id="cd02037">
    <property type="entry name" value="Mrp_NBP35"/>
    <property type="match status" value="1"/>
</dbReference>
<evidence type="ECO:0000313" key="8">
    <source>
        <dbReference type="Proteomes" id="UP000217838"/>
    </source>
</evidence>
<evidence type="ECO:0000256" key="4">
    <source>
        <dbReference type="ARBA" id="ARBA00023004"/>
    </source>
</evidence>